<dbReference type="AlphaFoldDB" id="A0AAV7LAV0"/>
<dbReference type="Proteomes" id="UP001066276">
    <property type="component" value="Chromosome 11"/>
</dbReference>
<gene>
    <name evidence="2" type="ORF">NDU88_001291</name>
</gene>
<sequence>MARRSPATRGGALRSKSGVEWSWRPCCWRRGFERQEQMLILGLGGSRRPQEANGEDSPRHPDRALPRDDTPGKEYFRSFSGGDYVRGILVGHDTEAQTRSVVVKRGKVFRPDT</sequence>
<feature type="compositionally biased region" description="Basic and acidic residues" evidence="1">
    <location>
        <begin position="56"/>
        <end position="73"/>
    </location>
</feature>
<accession>A0AAV7LAV0</accession>
<evidence type="ECO:0000256" key="1">
    <source>
        <dbReference type="SAM" id="MobiDB-lite"/>
    </source>
</evidence>
<name>A0AAV7LAV0_PLEWA</name>
<protein>
    <submittedName>
        <fullName evidence="2">Uncharacterized protein</fullName>
    </submittedName>
</protein>
<dbReference type="EMBL" id="JANPWB010000015">
    <property type="protein sequence ID" value="KAJ1088132.1"/>
    <property type="molecule type" value="Genomic_DNA"/>
</dbReference>
<keyword evidence="3" id="KW-1185">Reference proteome</keyword>
<proteinExistence type="predicted"/>
<organism evidence="2 3">
    <name type="scientific">Pleurodeles waltl</name>
    <name type="common">Iberian ribbed newt</name>
    <dbReference type="NCBI Taxonomy" id="8319"/>
    <lineage>
        <taxon>Eukaryota</taxon>
        <taxon>Metazoa</taxon>
        <taxon>Chordata</taxon>
        <taxon>Craniata</taxon>
        <taxon>Vertebrata</taxon>
        <taxon>Euteleostomi</taxon>
        <taxon>Amphibia</taxon>
        <taxon>Batrachia</taxon>
        <taxon>Caudata</taxon>
        <taxon>Salamandroidea</taxon>
        <taxon>Salamandridae</taxon>
        <taxon>Pleurodelinae</taxon>
        <taxon>Pleurodeles</taxon>
    </lineage>
</organism>
<evidence type="ECO:0000313" key="2">
    <source>
        <dbReference type="EMBL" id="KAJ1088132.1"/>
    </source>
</evidence>
<reference evidence="2" key="1">
    <citation type="journal article" date="2022" name="bioRxiv">
        <title>Sequencing and chromosome-scale assembly of the giantPleurodeles waltlgenome.</title>
        <authorList>
            <person name="Brown T."/>
            <person name="Elewa A."/>
            <person name="Iarovenko S."/>
            <person name="Subramanian E."/>
            <person name="Araus A.J."/>
            <person name="Petzold A."/>
            <person name="Susuki M."/>
            <person name="Suzuki K.-i.T."/>
            <person name="Hayashi T."/>
            <person name="Toyoda A."/>
            <person name="Oliveira C."/>
            <person name="Osipova E."/>
            <person name="Leigh N.D."/>
            <person name="Simon A."/>
            <person name="Yun M.H."/>
        </authorList>
    </citation>
    <scope>NUCLEOTIDE SEQUENCE</scope>
    <source>
        <strain evidence="2">20211129_DDA</strain>
        <tissue evidence="2">Liver</tissue>
    </source>
</reference>
<feature type="region of interest" description="Disordered" evidence="1">
    <location>
        <begin position="42"/>
        <end position="73"/>
    </location>
</feature>
<comment type="caution">
    <text evidence="2">The sequence shown here is derived from an EMBL/GenBank/DDBJ whole genome shotgun (WGS) entry which is preliminary data.</text>
</comment>
<evidence type="ECO:0000313" key="3">
    <source>
        <dbReference type="Proteomes" id="UP001066276"/>
    </source>
</evidence>